<keyword evidence="1 2" id="KW-0833">Ubl conjugation pathway</keyword>
<dbReference type="Pfam" id="PF00632">
    <property type="entry name" value="HECT"/>
    <property type="match status" value="1"/>
</dbReference>
<dbReference type="Proteomes" id="UP000596742">
    <property type="component" value="Unassembled WGS sequence"/>
</dbReference>
<sequence length="699" mass="78842">MDDREINLTDDDFEERVENTADENRASTSVQFLNAVRRQENASPSDPSRRHVSFAVGSPSQGMQSEHRDRPNTSPRRPSRSRVSSALGSPSQGIQLNNTASSAATSSPRHRRAPSTVIQGMETDHMDNTVDNLGLSITELRAIQDEAYARSLVVDQKKDREKNQENERLENERLQQQNELEEIHQVQNMRRDRLQLEPLEGIVLKIRNGDKRTFLETDSIQEVVNFVGSQPNSSINFEVTVAGISKKINTWDSSGSLKDFGIVHSAILEVEFHIERPVVSHSAIRTYTDLISSLNEGNDGERTDEQEDNEEEIIDVPRRENDTCENLRDLLLSWRLRIIDLDNCQDIKVSRRPEALWKHSVRCFRRSSFNLKKMLKVEFINESGLDEGGLRRDYLEMLFQQMLLSPLLEDNGNGYEVSYNFGALSDDSLNFELLGKMLATILIQGGPVLPTFSHTMIAYGIQGMQCATIETVKDTKTKTIIENLINSDDMTKLADAEAINNLMAEAGISLRLNENTKNGILKGLIMHGSTVTKKQAMYEQFWKGAEHLSLRKLLIENQGQLEKILCHKCGSTEPLRAENLVKLFDISKYGRRGSNNRHRSEEVAQNFESFVFDCEDGKCCYADGSVTIEDVLKFVTGCSNVPPGGFDARFILGFTEEKRYPSVSTCTFEVTLPLNITEFQRFKAVMIEAIVSGPGFGQV</sequence>
<feature type="domain" description="HECT" evidence="5">
    <location>
        <begin position="367"/>
        <end position="403"/>
    </location>
</feature>
<proteinExistence type="predicted"/>
<dbReference type="SUPFAM" id="SSF54236">
    <property type="entry name" value="Ubiquitin-like"/>
    <property type="match status" value="1"/>
</dbReference>
<dbReference type="InterPro" id="IPR000569">
    <property type="entry name" value="HECT_dom"/>
</dbReference>
<feature type="compositionally biased region" description="Basic and acidic residues" evidence="4">
    <location>
        <begin position="16"/>
        <end position="25"/>
    </location>
</feature>
<gene>
    <name evidence="6" type="ORF">MGAL_10B050926</name>
</gene>
<evidence type="ECO:0000256" key="1">
    <source>
        <dbReference type="ARBA" id="ARBA00022786"/>
    </source>
</evidence>
<evidence type="ECO:0000313" key="6">
    <source>
        <dbReference type="EMBL" id="VDI05541.1"/>
    </source>
</evidence>
<dbReference type="Gene3D" id="3.90.1750.10">
    <property type="entry name" value="Hect, E3 ligase catalytic domains"/>
    <property type="match status" value="1"/>
</dbReference>
<dbReference type="EMBL" id="UYJE01001824">
    <property type="protein sequence ID" value="VDI05541.1"/>
    <property type="molecule type" value="Genomic_DNA"/>
</dbReference>
<feature type="coiled-coil region" evidence="3">
    <location>
        <begin position="157"/>
        <end position="189"/>
    </location>
</feature>
<dbReference type="SUPFAM" id="SSF56204">
    <property type="entry name" value="Hect, E3 ligase catalytic domain"/>
    <property type="match status" value="1"/>
</dbReference>
<dbReference type="Gene3D" id="3.30.2410.10">
    <property type="entry name" value="Hect, E3 ligase catalytic domain"/>
    <property type="match status" value="1"/>
</dbReference>
<reference evidence="6" key="1">
    <citation type="submission" date="2018-11" db="EMBL/GenBank/DDBJ databases">
        <authorList>
            <person name="Alioto T."/>
            <person name="Alioto T."/>
        </authorList>
    </citation>
    <scope>NUCLEOTIDE SEQUENCE</scope>
</reference>
<evidence type="ECO:0000256" key="2">
    <source>
        <dbReference type="PROSITE-ProRule" id="PRU00104"/>
    </source>
</evidence>
<feature type="active site" description="Glycyl thioester intermediate" evidence="2">
    <location>
        <position position="666"/>
    </location>
</feature>
<feature type="region of interest" description="Disordered" evidence="4">
    <location>
        <begin position="1"/>
        <end position="125"/>
    </location>
</feature>
<comment type="caution">
    <text evidence="2">Lacks conserved residue(s) required for the propagation of feature annotation.</text>
</comment>
<dbReference type="GO" id="GO:0004842">
    <property type="term" value="F:ubiquitin-protein transferase activity"/>
    <property type="evidence" value="ECO:0007669"/>
    <property type="project" value="InterPro"/>
</dbReference>
<dbReference type="InterPro" id="IPR029071">
    <property type="entry name" value="Ubiquitin-like_domsf"/>
</dbReference>
<protein>
    <recommendedName>
        <fullName evidence="5">HECT domain-containing protein</fullName>
    </recommendedName>
</protein>
<dbReference type="SMART" id="SM00119">
    <property type="entry name" value="HECTc"/>
    <property type="match status" value="1"/>
</dbReference>
<keyword evidence="3" id="KW-0175">Coiled coil</keyword>
<organism evidence="6 7">
    <name type="scientific">Mytilus galloprovincialis</name>
    <name type="common">Mediterranean mussel</name>
    <dbReference type="NCBI Taxonomy" id="29158"/>
    <lineage>
        <taxon>Eukaryota</taxon>
        <taxon>Metazoa</taxon>
        <taxon>Spiralia</taxon>
        <taxon>Lophotrochozoa</taxon>
        <taxon>Mollusca</taxon>
        <taxon>Bivalvia</taxon>
        <taxon>Autobranchia</taxon>
        <taxon>Pteriomorphia</taxon>
        <taxon>Mytilida</taxon>
        <taxon>Mytiloidea</taxon>
        <taxon>Mytilidae</taxon>
        <taxon>Mytilinae</taxon>
        <taxon>Mytilus</taxon>
    </lineage>
</organism>
<dbReference type="PROSITE" id="PS50237">
    <property type="entry name" value="HECT"/>
    <property type="match status" value="2"/>
</dbReference>
<comment type="caution">
    <text evidence="6">The sequence shown here is derived from an EMBL/GenBank/DDBJ whole genome shotgun (WGS) entry which is preliminary data.</text>
</comment>
<name>A0A8B6CHB3_MYTGA</name>
<accession>A0A8B6CHB3</accession>
<keyword evidence="7" id="KW-1185">Reference proteome</keyword>
<evidence type="ECO:0000259" key="5">
    <source>
        <dbReference type="PROSITE" id="PS50237"/>
    </source>
</evidence>
<dbReference type="AlphaFoldDB" id="A0A8B6CHB3"/>
<dbReference type="OrthoDB" id="5971299at2759"/>
<feature type="domain" description="HECT" evidence="5">
    <location>
        <begin position="631"/>
        <end position="699"/>
    </location>
</feature>
<feature type="compositionally biased region" description="Polar residues" evidence="4">
    <location>
        <begin position="86"/>
        <end position="98"/>
    </location>
</feature>
<evidence type="ECO:0000256" key="4">
    <source>
        <dbReference type="SAM" id="MobiDB-lite"/>
    </source>
</evidence>
<evidence type="ECO:0000256" key="3">
    <source>
        <dbReference type="SAM" id="Coils"/>
    </source>
</evidence>
<dbReference type="Gene3D" id="3.10.20.90">
    <property type="entry name" value="Phosphatidylinositol 3-kinase Catalytic Subunit, Chain A, domain 1"/>
    <property type="match status" value="1"/>
</dbReference>
<dbReference type="InterPro" id="IPR035983">
    <property type="entry name" value="Hect_E3_ubiquitin_ligase"/>
</dbReference>
<evidence type="ECO:0000313" key="7">
    <source>
        <dbReference type="Proteomes" id="UP000596742"/>
    </source>
</evidence>
<feature type="compositionally biased region" description="Low complexity" evidence="4">
    <location>
        <begin position="72"/>
        <end position="85"/>
    </location>
</feature>